<comment type="caution">
    <text evidence="1">The sequence shown here is derived from an EMBL/GenBank/DDBJ whole genome shotgun (WGS) entry which is preliminary data.</text>
</comment>
<keyword evidence="2" id="KW-1185">Reference proteome</keyword>
<dbReference type="RefSeq" id="WP_344797971.1">
    <property type="nucleotide sequence ID" value="NZ_BAABAU010000004.1"/>
</dbReference>
<proteinExistence type="predicted"/>
<dbReference type="EMBL" id="BAABAU010000004">
    <property type="protein sequence ID" value="GAA4267578.1"/>
    <property type="molecule type" value="Genomic_DNA"/>
</dbReference>
<organism evidence="1 2">
    <name type="scientific">Frondihabitans peucedani</name>
    <dbReference type="NCBI Taxonomy" id="598626"/>
    <lineage>
        <taxon>Bacteria</taxon>
        <taxon>Bacillati</taxon>
        <taxon>Actinomycetota</taxon>
        <taxon>Actinomycetes</taxon>
        <taxon>Micrococcales</taxon>
        <taxon>Microbacteriaceae</taxon>
        <taxon>Frondihabitans</taxon>
    </lineage>
</organism>
<gene>
    <name evidence="1" type="ORF">GCM10022256_31900</name>
</gene>
<dbReference type="Proteomes" id="UP001501594">
    <property type="component" value="Unassembled WGS sequence"/>
</dbReference>
<evidence type="ECO:0000313" key="2">
    <source>
        <dbReference type="Proteomes" id="UP001501594"/>
    </source>
</evidence>
<evidence type="ECO:0000313" key="1">
    <source>
        <dbReference type="EMBL" id="GAA4267578.1"/>
    </source>
</evidence>
<protein>
    <submittedName>
        <fullName evidence="1">Uncharacterized protein</fullName>
    </submittedName>
</protein>
<sequence>MITTNRRYARLVHELFAQAPALRPRVLSLSRSEADRWGSPRRVVTATLGADLVGVIWFENQVWHTGRVNLEDGVATLSPTRVHAATVDPVNALFRLASGESSVGARDSTTESAVAAFPTTRRRPAGLAGAFAA</sequence>
<accession>A0ABP8E5S0</accession>
<name>A0ABP8E5S0_9MICO</name>
<reference evidence="2" key="1">
    <citation type="journal article" date="2019" name="Int. J. Syst. Evol. Microbiol.">
        <title>The Global Catalogue of Microorganisms (GCM) 10K type strain sequencing project: providing services to taxonomists for standard genome sequencing and annotation.</title>
        <authorList>
            <consortium name="The Broad Institute Genomics Platform"/>
            <consortium name="The Broad Institute Genome Sequencing Center for Infectious Disease"/>
            <person name="Wu L."/>
            <person name="Ma J."/>
        </authorList>
    </citation>
    <scope>NUCLEOTIDE SEQUENCE [LARGE SCALE GENOMIC DNA]</scope>
    <source>
        <strain evidence="2">JCM 17442</strain>
    </source>
</reference>